<dbReference type="AlphaFoldDB" id="A0A368P665"/>
<dbReference type="InterPro" id="IPR010699">
    <property type="entry name" value="DUF1275"/>
</dbReference>
<gene>
    <name evidence="2" type="ORF">DU428_00710</name>
</gene>
<keyword evidence="1" id="KW-0812">Transmembrane</keyword>
<name>A0A368P665_9FLAO</name>
<reference evidence="2 3" key="1">
    <citation type="submission" date="2018-07" db="EMBL/GenBank/DDBJ databases">
        <title>Oceanihabitans testaceum sp. nov., isolated from marine sediment.</title>
        <authorList>
            <person name="Li C.-M."/>
        </authorList>
    </citation>
    <scope>NUCLEOTIDE SEQUENCE [LARGE SCALE GENOMIC DNA]</scope>
    <source>
        <strain evidence="2 3">S9-10</strain>
    </source>
</reference>
<evidence type="ECO:0000256" key="1">
    <source>
        <dbReference type="SAM" id="Phobius"/>
    </source>
</evidence>
<feature type="transmembrane region" description="Helical" evidence="1">
    <location>
        <begin position="210"/>
        <end position="229"/>
    </location>
</feature>
<keyword evidence="1" id="KW-1133">Transmembrane helix</keyword>
<feature type="transmembrane region" description="Helical" evidence="1">
    <location>
        <begin position="96"/>
        <end position="116"/>
    </location>
</feature>
<evidence type="ECO:0000313" key="3">
    <source>
        <dbReference type="Proteomes" id="UP000252249"/>
    </source>
</evidence>
<dbReference type="PANTHER" id="PTHR37314">
    <property type="entry name" value="SLR0142 PROTEIN"/>
    <property type="match status" value="1"/>
</dbReference>
<organism evidence="2 3">
    <name type="scientific">Oceanihabitans sediminis</name>
    <dbReference type="NCBI Taxonomy" id="1812012"/>
    <lineage>
        <taxon>Bacteria</taxon>
        <taxon>Pseudomonadati</taxon>
        <taxon>Bacteroidota</taxon>
        <taxon>Flavobacteriia</taxon>
        <taxon>Flavobacteriales</taxon>
        <taxon>Flavobacteriaceae</taxon>
        <taxon>Oceanihabitans</taxon>
    </lineage>
</organism>
<feature type="transmembrane region" description="Helical" evidence="1">
    <location>
        <begin position="15"/>
        <end position="36"/>
    </location>
</feature>
<keyword evidence="1" id="KW-0472">Membrane</keyword>
<dbReference type="Proteomes" id="UP000252249">
    <property type="component" value="Unassembled WGS sequence"/>
</dbReference>
<keyword evidence="3" id="KW-1185">Reference proteome</keyword>
<feature type="transmembrane region" description="Helical" evidence="1">
    <location>
        <begin position="65"/>
        <end position="84"/>
    </location>
</feature>
<comment type="caution">
    <text evidence="2">The sequence shown here is derived from an EMBL/GenBank/DDBJ whole genome shotgun (WGS) entry which is preliminary data.</text>
</comment>
<protein>
    <submittedName>
        <fullName evidence="2">DUF1275 domain-containing protein</fullName>
    </submittedName>
</protein>
<evidence type="ECO:0000313" key="2">
    <source>
        <dbReference type="EMBL" id="RCU57946.1"/>
    </source>
</evidence>
<sequence length="250" mass="28759">MFRHQGKSRTLKHNLQIATILSFVAGMVNVTGILSFKQLTTNVTGHFALFINDVADFQFWKGTIYFLYIFSFLFGSFLSSFLILRFKDTKRLNIYLVPTIIEFFILLAIGFYSIYIEIQSPNLVVCLLLLAMGIQNSFVTKISNAVVRTTHLTGLFTDLGIDISQLFFKKSARKKKKLKANIQLRTYIILSFFVGGLVGGFFYSTVELKLQTLLVAALVLLMSLLFDDFRYKLIKVKRKYKERGTMRRTM</sequence>
<dbReference type="Pfam" id="PF06912">
    <property type="entry name" value="DUF1275"/>
    <property type="match status" value="1"/>
</dbReference>
<proteinExistence type="predicted"/>
<dbReference type="OrthoDB" id="270162at2"/>
<accession>A0A368P665</accession>
<dbReference type="PANTHER" id="PTHR37314:SF4">
    <property type="entry name" value="UPF0700 TRANSMEMBRANE PROTEIN YOAK"/>
    <property type="match status" value="1"/>
</dbReference>
<feature type="transmembrane region" description="Helical" evidence="1">
    <location>
        <begin position="122"/>
        <end position="139"/>
    </location>
</feature>
<dbReference type="RefSeq" id="WP_072348593.1">
    <property type="nucleotide sequence ID" value="NZ_JAWVXR010000001.1"/>
</dbReference>
<feature type="transmembrane region" description="Helical" evidence="1">
    <location>
        <begin position="184"/>
        <end position="204"/>
    </location>
</feature>
<dbReference type="EMBL" id="QPIG01000001">
    <property type="protein sequence ID" value="RCU57946.1"/>
    <property type="molecule type" value="Genomic_DNA"/>
</dbReference>